<feature type="domain" description="GATOR1 complex protein NPRL3 C-terminal HTH" evidence="5">
    <location>
        <begin position="795"/>
        <end position="855"/>
    </location>
</feature>
<comment type="subcellular location">
    <subcellularLocation>
        <location evidence="2">Vacuole membrane</location>
        <topology evidence="2">Peripheral membrane protein</topology>
    </subcellularLocation>
</comment>
<dbReference type="GO" id="GO:0051321">
    <property type="term" value="P:meiotic cell cycle"/>
    <property type="evidence" value="ECO:0007669"/>
    <property type="project" value="UniProtKB-UniRule"/>
</dbReference>
<dbReference type="PANTHER" id="PTHR13153:SF5">
    <property type="entry name" value="GATOR COMPLEX PROTEIN NPRL3"/>
    <property type="match status" value="1"/>
</dbReference>
<dbReference type="EMBL" id="JAACJN010000007">
    <property type="protein sequence ID" value="KAF5392037.1"/>
    <property type="molecule type" value="Genomic_DNA"/>
</dbReference>
<feature type="region of interest" description="Disordered" evidence="3">
    <location>
        <begin position="701"/>
        <end position="794"/>
    </location>
</feature>
<comment type="similarity">
    <text evidence="1 2">Belongs to the NPR3 family.</text>
</comment>
<gene>
    <name evidence="6" type="ORF">D9757_003212</name>
</gene>
<dbReference type="GO" id="GO:0038202">
    <property type="term" value="P:TORC1 signaling"/>
    <property type="evidence" value="ECO:0007669"/>
    <property type="project" value="TreeGrafter"/>
</dbReference>
<sequence>MAETLLAILLVNSSAKGSTLVYHWPPDPIVPPRLRRALPLASSKSPQYDIDPSYRWERPNPLNRDRSSSYSHAPSSGRNTPAKDLDELEDQEIRDGDKYQTVFGYSSEFLAAILCPNNSMCHQKFELIVDDLAFIGHPVCADPDGVWRFKPEEKRKNSSTSRGRNSRNRGGQESGSASPVTRSLSLEKEKRNNSSNTASPGPGPGPGTKCTWLHTFHFVLVLDLPDPSSSASGNVTKYFDVIYEQIGFVITAVLFQEQVMCNFVEEQCEPYSRFSDCALEASSIATAMKDLYESIKSSSMAYLSIHELPLELQLPPYLDNLLHPEEDVEQDTFNPGVDVEAGELWGPEMSFGWDLPALAPWKSLLLLDDLSGGGGGEDGEQDPFANLRSPYIALEDRPIVEGLMRFLETVTVTLSLADLASLLDWDLETQIFPTVRWLVQHRKAKIVDIISGSLKTVFTLPTKFKRPLSDLIVEFDKTFNDTHPNGQSSSVSPRPPPIPQIYTYNSYPSASQTSPNPHPLSPSVPIPSPAPTQTPPLSLPSILSSISTSSASQPAGVSNHFFSSVLKGRKDLIPVYHQVVLWMLKQDMLIVLHLRIRIVVTPDVKRVVREMREQGRRRRMSTNKVRGGGGNGNENGSRRTSMSSIGAEVNVRKRWRTKTKMKKTRGRVALRSNLDDGVYDEQSSGHGVSWLALSPKSAREYSRNGRRGGASSDSEGSKLSELILDDDDDEDEDQDQEGEDKRGEEEAVDDDDEDDQGRISESVGEKGDLGEEVEEEEEAGSENEPSMINDPGRATPLQRRWLNAMSQGKDPMIKRRFDLINQYFDGKRTDDEILYRAEITKRQLREVLHHYDEFLQTFLHPS</sequence>
<feature type="compositionally biased region" description="Polar residues" evidence="3">
    <location>
        <begin position="68"/>
        <end position="79"/>
    </location>
</feature>
<keyword evidence="2 4" id="KW-0732">Signal</keyword>
<feature type="compositionally biased region" description="Low complexity" evidence="3">
    <location>
        <begin position="158"/>
        <end position="176"/>
    </location>
</feature>
<organism evidence="6 7">
    <name type="scientific">Collybiopsis confluens</name>
    <dbReference type="NCBI Taxonomy" id="2823264"/>
    <lineage>
        <taxon>Eukaryota</taxon>
        <taxon>Fungi</taxon>
        <taxon>Dikarya</taxon>
        <taxon>Basidiomycota</taxon>
        <taxon>Agaricomycotina</taxon>
        <taxon>Agaricomycetes</taxon>
        <taxon>Agaricomycetidae</taxon>
        <taxon>Agaricales</taxon>
        <taxon>Marasmiineae</taxon>
        <taxon>Omphalotaceae</taxon>
        <taxon>Collybiopsis</taxon>
    </lineage>
</organism>
<dbReference type="GO" id="GO:0005774">
    <property type="term" value="C:vacuolar membrane"/>
    <property type="evidence" value="ECO:0007669"/>
    <property type="project" value="UniProtKB-SubCell"/>
</dbReference>
<dbReference type="GO" id="GO:1904262">
    <property type="term" value="P:negative regulation of TORC1 signaling"/>
    <property type="evidence" value="ECO:0007669"/>
    <property type="project" value="TreeGrafter"/>
</dbReference>
<dbReference type="InterPro" id="IPR056603">
    <property type="entry name" value="HTH_NPRL3"/>
</dbReference>
<feature type="compositionally biased region" description="Acidic residues" evidence="3">
    <location>
        <begin position="746"/>
        <end position="755"/>
    </location>
</feature>
<evidence type="ECO:0000313" key="7">
    <source>
        <dbReference type="Proteomes" id="UP000518752"/>
    </source>
</evidence>
<evidence type="ECO:0000313" key="6">
    <source>
        <dbReference type="EMBL" id="KAF5392037.1"/>
    </source>
</evidence>
<evidence type="ECO:0000256" key="4">
    <source>
        <dbReference type="SAM" id="SignalP"/>
    </source>
</evidence>
<dbReference type="OrthoDB" id="18648at2759"/>
<evidence type="ECO:0000256" key="3">
    <source>
        <dbReference type="SAM" id="MobiDB-lite"/>
    </source>
</evidence>
<dbReference type="Proteomes" id="UP000518752">
    <property type="component" value="Unassembled WGS sequence"/>
</dbReference>
<feature type="compositionally biased region" description="Basic residues" evidence="3">
    <location>
        <begin position="652"/>
        <end position="668"/>
    </location>
</feature>
<dbReference type="PANTHER" id="PTHR13153">
    <property type="entry name" value="CGTHBA PROTEIN -14 GENE PROTEIN"/>
    <property type="match status" value="1"/>
</dbReference>
<feature type="compositionally biased region" description="Pro residues" evidence="3">
    <location>
        <begin position="516"/>
        <end position="538"/>
    </location>
</feature>
<accession>A0A8H5HYU2</accession>
<feature type="compositionally biased region" description="Basic and acidic residues" evidence="3">
    <location>
        <begin position="52"/>
        <end position="67"/>
    </location>
</feature>
<feature type="chain" id="PRO_5034009846" description="Nitrogen permease regulator 3" evidence="4">
    <location>
        <begin position="18"/>
        <end position="862"/>
    </location>
</feature>
<protein>
    <recommendedName>
        <fullName evidence="2">Nitrogen permease regulator 3</fullName>
    </recommendedName>
    <alternativeName>
        <fullName evidence="2">Required for meiotic nuclear division protein 11</fullName>
    </alternativeName>
</protein>
<dbReference type="AlphaFoldDB" id="A0A8H5HYU2"/>
<feature type="region of interest" description="Disordered" evidence="3">
    <location>
        <begin position="505"/>
        <end position="541"/>
    </location>
</feature>
<evidence type="ECO:0000259" key="5">
    <source>
        <dbReference type="Pfam" id="PF24064"/>
    </source>
</evidence>
<comment type="function">
    <text evidence="2">Mediates inactivation of the TORC1 complex in response to amino acid starvation. Required for meiotic nuclear division.</text>
</comment>
<name>A0A8H5HYU2_9AGAR</name>
<dbReference type="GO" id="GO:0034198">
    <property type="term" value="P:cellular response to amino acid starvation"/>
    <property type="evidence" value="ECO:0007669"/>
    <property type="project" value="TreeGrafter"/>
</dbReference>
<feature type="region of interest" description="Disordered" evidence="3">
    <location>
        <begin position="151"/>
        <end position="204"/>
    </location>
</feature>
<feature type="region of interest" description="Disordered" evidence="3">
    <location>
        <begin position="41"/>
        <end position="88"/>
    </location>
</feature>
<dbReference type="GO" id="GO:0010508">
    <property type="term" value="P:positive regulation of autophagy"/>
    <property type="evidence" value="ECO:0007669"/>
    <property type="project" value="TreeGrafter"/>
</dbReference>
<feature type="compositionally biased region" description="Polar residues" evidence="3">
    <location>
        <begin position="505"/>
        <end position="515"/>
    </location>
</feature>
<keyword evidence="2" id="KW-0469">Meiosis</keyword>
<dbReference type="Pfam" id="PF03666">
    <property type="entry name" value="NPR3"/>
    <property type="match status" value="2"/>
</dbReference>
<feature type="signal peptide" evidence="4">
    <location>
        <begin position="1"/>
        <end position="17"/>
    </location>
</feature>
<dbReference type="GO" id="GO:1990130">
    <property type="term" value="C:GATOR1 complex"/>
    <property type="evidence" value="ECO:0007669"/>
    <property type="project" value="TreeGrafter"/>
</dbReference>
<feature type="compositionally biased region" description="Acidic residues" evidence="3">
    <location>
        <begin position="770"/>
        <end position="781"/>
    </location>
</feature>
<proteinExistence type="inferred from homology"/>
<dbReference type="Pfam" id="PF24064">
    <property type="entry name" value="HTH_NPRL3"/>
    <property type="match status" value="1"/>
</dbReference>
<reference evidence="6 7" key="1">
    <citation type="journal article" date="2020" name="ISME J.">
        <title>Uncovering the hidden diversity of litter-decomposition mechanisms in mushroom-forming fungi.</title>
        <authorList>
            <person name="Floudas D."/>
            <person name="Bentzer J."/>
            <person name="Ahren D."/>
            <person name="Johansson T."/>
            <person name="Persson P."/>
            <person name="Tunlid A."/>
        </authorList>
    </citation>
    <scope>NUCLEOTIDE SEQUENCE [LARGE SCALE GENOMIC DNA]</scope>
    <source>
        <strain evidence="6 7">CBS 406.79</strain>
    </source>
</reference>
<feature type="compositionally biased region" description="Acidic residues" evidence="3">
    <location>
        <begin position="723"/>
        <end position="738"/>
    </location>
</feature>
<evidence type="ECO:0000256" key="1">
    <source>
        <dbReference type="ARBA" id="ARBA00010546"/>
    </source>
</evidence>
<evidence type="ECO:0000256" key="2">
    <source>
        <dbReference type="RuleBase" id="RU368069"/>
    </source>
</evidence>
<dbReference type="InterPro" id="IPR005365">
    <property type="entry name" value="Npr3"/>
</dbReference>
<comment type="caution">
    <text evidence="6">The sequence shown here is derived from an EMBL/GenBank/DDBJ whole genome shotgun (WGS) entry which is preliminary data.</text>
</comment>
<keyword evidence="7" id="KW-1185">Reference proteome</keyword>
<feature type="region of interest" description="Disordered" evidence="3">
    <location>
        <begin position="613"/>
        <end position="668"/>
    </location>
</feature>